<evidence type="ECO:0000313" key="2">
    <source>
        <dbReference type="EMBL" id="KEI43202.1"/>
    </source>
</evidence>
<proteinExistence type="predicted"/>
<reference evidence="2 3" key="1">
    <citation type="submission" date="2014-06" db="EMBL/GenBank/DDBJ databases">
        <title>Saccharopolyspora rectivirgula DSM-43113 Genome sequencing.</title>
        <authorList>
            <person name="Barrera C."/>
            <person name="Millon L."/>
            <person name="Rognon B."/>
            <person name="Zaugg C."/>
            <person name="Monod M."/>
        </authorList>
    </citation>
    <scope>NUCLEOTIDE SEQUENCE [LARGE SCALE GENOMIC DNA]</scope>
    <source>
        <strain evidence="2 3">DSM 43113</strain>
    </source>
</reference>
<evidence type="ECO:0000313" key="3">
    <source>
        <dbReference type="Proteomes" id="UP000031419"/>
    </source>
</evidence>
<accession>A0A073AVX8</accession>
<protein>
    <recommendedName>
        <fullName evidence="4">DUF3263 domain-containing protein</fullName>
    </recommendedName>
</protein>
<feature type="compositionally biased region" description="Basic and acidic residues" evidence="1">
    <location>
        <begin position="12"/>
        <end position="24"/>
    </location>
</feature>
<evidence type="ECO:0000256" key="1">
    <source>
        <dbReference type="SAM" id="MobiDB-lite"/>
    </source>
</evidence>
<sequence length="144" mass="16671">MDAAQMLNAPEIAREFEQLARRQQESAPEEQTKPQLRLVDPITQPIERIREPESRPEPAGSDLSEQEQSILAFERQWWKRAGSKEQAIRELFGISPSRYYQLLNALVDKPAAMRADPLLVKRLRKVRASRQRARNAQRLGIELD</sequence>
<gene>
    <name evidence="2" type="ORF">GU90_17420</name>
</gene>
<organism evidence="2 3">
    <name type="scientific">Saccharopolyspora rectivirgula</name>
    <dbReference type="NCBI Taxonomy" id="28042"/>
    <lineage>
        <taxon>Bacteria</taxon>
        <taxon>Bacillati</taxon>
        <taxon>Actinomycetota</taxon>
        <taxon>Actinomycetes</taxon>
        <taxon>Pseudonocardiales</taxon>
        <taxon>Pseudonocardiaceae</taxon>
        <taxon>Saccharopolyspora</taxon>
    </lineage>
</organism>
<dbReference type="InterPro" id="IPR021678">
    <property type="entry name" value="DUF3263"/>
</dbReference>
<feature type="compositionally biased region" description="Basic and acidic residues" evidence="1">
    <location>
        <begin position="47"/>
        <end position="56"/>
    </location>
</feature>
<comment type="caution">
    <text evidence="2">The sequence shown here is derived from an EMBL/GenBank/DDBJ whole genome shotgun (WGS) entry which is preliminary data.</text>
</comment>
<dbReference type="Proteomes" id="UP000031419">
    <property type="component" value="Unassembled WGS sequence"/>
</dbReference>
<dbReference type="OrthoDB" id="3268863at2"/>
<evidence type="ECO:0008006" key="4">
    <source>
        <dbReference type="Google" id="ProtNLM"/>
    </source>
</evidence>
<keyword evidence="3" id="KW-1185">Reference proteome</keyword>
<dbReference type="STRING" id="28042.GU90_17420"/>
<name>A0A073AVX8_9PSEU</name>
<feature type="region of interest" description="Disordered" evidence="1">
    <location>
        <begin position="1"/>
        <end position="66"/>
    </location>
</feature>
<dbReference type="AlphaFoldDB" id="A0A073AVX8"/>
<dbReference type="EMBL" id="JNVU01000042">
    <property type="protein sequence ID" value="KEI43202.1"/>
    <property type="molecule type" value="Genomic_DNA"/>
</dbReference>
<dbReference type="eggNOG" id="ENOG5032SVJ">
    <property type="taxonomic scope" value="Bacteria"/>
</dbReference>
<dbReference type="Pfam" id="PF11662">
    <property type="entry name" value="DUF3263"/>
    <property type="match status" value="1"/>
</dbReference>